<keyword evidence="2" id="KW-0235">DNA replication</keyword>
<dbReference type="EMBL" id="GU732393">
    <property type="protein sequence ID" value="ADX07349.1"/>
    <property type="molecule type" value="Genomic_DNA"/>
</dbReference>
<sequence length="365" mass="42778">MRESLPASPLQKVPLDSFLRLRTNVDFCLTKKGRLMQVYMTRFLQSMERARFLRDEKNNWRDIKLRNEAVAVSFEDPESEKMMKRFERMMDCGAYLKFAVSSTGEKRLAHANFCRDRMCPGCQKRRSLVVFHQVKNICQAIHANFPTYKYVLLTLTVPNVKAEKLGDEIKHLHQSWDRMSRRAFFQKSIKGWFRALEVTYNEERDDYHPHLHILLCVPSGYFKKNYINRDQWLEYWQEATRYPHITQVDVRAIRPNKKRPESDAITSAAAEVGKYATKPSNYVCKAPNGQYFAVQSVVRELAEGITRKRLIAFGGLMKEYKEKLNQQDAESDSVDLIHTGEDTPAIEAVMLQVYRWNVGLRNYIN</sequence>
<protein>
    <submittedName>
        <fullName evidence="3">Uncharacterized protein</fullName>
    </submittedName>
</protein>
<evidence type="ECO:0000256" key="1">
    <source>
        <dbReference type="ARBA" id="ARBA00008909"/>
    </source>
</evidence>
<dbReference type="AlphaFoldDB" id="E9KL79"/>
<evidence type="ECO:0000313" key="3">
    <source>
        <dbReference type="EMBL" id="ADX07349.1"/>
    </source>
</evidence>
<proteinExistence type="inferred from homology"/>
<dbReference type="InterPro" id="IPR000989">
    <property type="entry name" value="Rep"/>
</dbReference>
<accession>E9KL79</accession>
<organism evidence="3">
    <name type="scientific">Vibrio sp. VT2(2010)</name>
    <dbReference type="NCBI Taxonomy" id="795725"/>
    <lineage>
        <taxon>Bacteria</taxon>
        <taxon>Pseudomonadati</taxon>
        <taxon>Pseudomonadota</taxon>
        <taxon>Gammaproteobacteria</taxon>
        <taxon>Vibrionales</taxon>
        <taxon>Vibrionaceae</taxon>
        <taxon>Vibrio</taxon>
    </lineage>
</organism>
<reference evidence="3" key="1">
    <citation type="submission" date="2010-02" db="EMBL/GenBank/DDBJ databases">
        <title>Diversity of Vibrionaceae plasmids.</title>
        <authorList>
            <person name="Pan L."/>
        </authorList>
    </citation>
    <scope>NUCLEOTIDE SEQUENCE</scope>
    <source>
        <strain evidence="3">VT2</strain>
        <plasmid evidence="3">pVT2-4</plasmid>
    </source>
</reference>
<dbReference type="GO" id="GO:0003677">
    <property type="term" value="F:DNA binding"/>
    <property type="evidence" value="ECO:0007669"/>
    <property type="project" value="InterPro"/>
</dbReference>
<evidence type="ECO:0000256" key="2">
    <source>
        <dbReference type="ARBA" id="ARBA00022705"/>
    </source>
</evidence>
<geneLocation type="plasmid" evidence="3">
    <name>pVT2-4</name>
</geneLocation>
<name>E9KL79_9VIBR</name>
<keyword evidence="3" id="KW-0614">Plasmid</keyword>
<dbReference type="Pfam" id="PF01446">
    <property type="entry name" value="Rep_1"/>
    <property type="match status" value="1"/>
</dbReference>
<dbReference type="GO" id="GO:0006260">
    <property type="term" value="P:DNA replication"/>
    <property type="evidence" value="ECO:0007669"/>
    <property type="project" value="UniProtKB-KW"/>
</dbReference>
<comment type="similarity">
    <text evidence="1">Belongs to the Gram-positive plasmids replication protein type 1 family.</text>
</comment>
<gene>
    <name evidence="3" type="primary">rep</name>
</gene>